<evidence type="ECO:0000259" key="6">
    <source>
        <dbReference type="PROSITE" id="PS50850"/>
    </source>
</evidence>
<dbReference type="EMBL" id="CP031442">
    <property type="protein sequence ID" value="AXM05946.1"/>
    <property type="molecule type" value="Genomic_DNA"/>
</dbReference>
<keyword evidence="3 5" id="KW-1133">Transmembrane helix</keyword>
<dbReference type="RefSeq" id="WP_002516856.1">
    <property type="nucleotide sequence ID" value="NZ_AP019664.1"/>
</dbReference>
<dbReference type="InterPro" id="IPR001958">
    <property type="entry name" value="Tet-R_TetA/multi-R_MdtG-like"/>
</dbReference>
<feature type="transmembrane region" description="Helical" evidence="5">
    <location>
        <begin position="138"/>
        <end position="156"/>
    </location>
</feature>
<feature type="domain" description="Major facilitator superfamily (MFS) profile" evidence="6">
    <location>
        <begin position="9"/>
        <end position="387"/>
    </location>
</feature>
<evidence type="ECO:0000313" key="7">
    <source>
        <dbReference type="EMBL" id="AXM05946.1"/>
    </source>
</evidence>
<feature type="transmembrane region" description="Helical" evidence="5">
    <location>
        <begin position="340"/>
        <end position="360"/>
    </location>
</feature>
<dbReference type="Gene3D" id="1.20.1250.20">
    <property type="entry name" value="MFS general substrate transporter like domains"/>
    <property type="match status" value="1"/>
</dbReference>
<dbReference type="OrthoDB" id="66811at2"/>
<evidence type="ECO:0000256" key="3">
    <source>
        <dbReference type="ARBA" id="ARBA00022989"/>
    </source>
</evidence>
<proteinExistence type="predicted"/>
<dbReference type="SUPFAM" id="SSF103473">
    <property type="entry name" value="MFS general substrate transporter"/>
    <property type="match status" value="1"/>
</dbReference>
<evidence type="ECO:0000313" key="10">
    <source>
        <dbReference type="Proteomes" id="UP000256621"/>
    </source>
</evidence>
<feature type="transmembrane region" description="Helical" evidence="5">
    <location>
        <begin position="302"/>
        <end position="319"/>
    </location>
</feature>
<dbReference type="PANTHER" id="PTHR43683">
    <property type="entry name" value="MULTIDRUG EFFLUX PROTEIN YFMO"/>
    <property type="match status" value="1"/>
</dbReference>
<dbReference type="PROSITE" id="PS50850">
    <property type="entry name" value="MFS"/>
    <property type="match status" value="1"/>
</dbReference>
<feature type="transmembrane region" description="Helical" evidence="5">
    <location>
        <begin position="106"/>
        <end position="126"/>
    </location>
</feature>
<dbReference type="EMBL" id="MVCE01000001">
    <property type="protein sequence ID" value="PGF36691.1"/>
    <property type="molecule type" value="Genomic_DNA"/>
</dbReference>
<dbReference type="PANTHER" id="PTHR43683:SF1">
    <property type="entry name" value="MULTIDRUG EFFLUX PROTEIN YFMO"/>
    <property type="match status" value="1"/>
</dbReference>
<protein>
    <submittedName>
        <fullName evidence="8">MFS transporter</fullName>
    </submittedName>
</protein>
<evidence type="ECO:0000256" key="1">
    <source>
        <dbReference type="ARBA" id="ARBA00004651"/>
    </source>
</evidence>
<gene>
    <name evidence="8" type="ORF">B1B09_03540</name>
    <name evidence="7" type="ORF">DXN06_01325</name>
</gene>
<comment type="subcellular location">
    <subcellularLocation>
        <location evidence="1">Cell membrane</location>
        <topology evidence="1">Multi-pass membrane protein</topology>
    </subcellularLocation>
</comment>
<feature type="transmembrane region" description="Helical" evidence="5">
    <location>
        <begin position="162"/>
        <end position="184"/>
    </location>
</feature>
<feature type="transmembrane region" description="Helical" evidence="5">
    <location>
        <begin position="366"/>
        <end position="382"/>
    </location>
</feature>
<feature type="transmembrane region" description="Helical" evidence="5">
    <location>
        <begin position="277"/>
        <end position="296"/>
    </location>
</feature>
<name>A0A2B7JUY7_CUTAC</name>
<evidence type="ECO:0000256" key="4">
    <source>
        <dbReference type="ARBA" id="ARBA00023136"/>
    </source>
</evidence>
<organism evidence="8 9">
    <name type="scientific">Cutibacterium acnes</name>
    <name type="common">Propionibacterium acnes</name>
    <dbReference type="NCBI Taxonomy" id="1747"/>
    <lineage>
        <taxon>Bacteria</taxon>
        <taxon>Bacillati</taxon>
        <taxon>Actinomycetota</taxon>
        <taxon>Actinomycetes</taxon>
        <taxon>Propionibacteriales</taxon>
        <taxon>Propionibacteriaceae</taxon>
        <taxon>Cutibacterium</taxon>
    </lineage>
</organism>
<dbReference type="Pfam" id="PF07690">
    <property type="entry name" value="MFS_1"/>
    <property type="match status" value="2"/>
</dbReference>
<evidence type="ECO:0000313" key="9">
    <source>
        <dbReference type="Proteomes" id="UP000226191"/>
    </source>
</evidence>
<dbReference type="CDD" id="cd17474">
    <property type="entry name" value="MFS_YfmO_like"/>
    <property type="match status" value="1"/>
</dbReference>
<feature type="transmembrane region" description="Helical" evidence="5">
    <location>
        <begin position="75"/>
        <end position="94"/>
    </location>
</feature>
<keyword evidence="4 5" id="KW-0472">Membrane</keyword>
<dbReference type="GO" id="GO:0022857">
    <property type="term" value="F:transmembrane transporter activity"/>
    <property type="evidence" value="ECO:0007669"/>
    <property type="project" value="InterPro"/>
</dbReference>
<reference evidence="8 9" key="1">
    <citation type="submission" date="2017-02" db="EMBL/GenBank/DDBJ databases">
        <title>Prevalence of linear plasmids in Cutibacterium acnes isolates obtained from cancerous prostatic tissue.</title>
        <authorList>
            <person name="Davidsson S."/>
            <person name="Bruggemann H."/>
        </authorList>
    </citation>
    <scope>NUCLEOTIDE SEQUENCE [LARGE SCALE GENOMIC DNA]</scope>
    <source>
        <strain evidence="8 9">11-78</strain>
    </source>
</reference>
<dbReference type="InterPro" id="IPR011701">
    <property type="entry name" value="MFS"/>
</dbReference>
<evidence type="ECO:0000256" key="2">
    <source>
        <dbReference type="ARBA" id="ARBA00022692"/>
    </source>
</evidence>
<dbReference type="InterPro" id="IPR020846">
    <property type="entry name" value="MFS_dom"/>
</dbReference>
<keyword evidence="2 5" id="KW-0812">Transmembrane</keyword>
<feature type="transmembrane region" description="Helical" evidence="5">
    <location>
        <begin position="246"/>
        <end position="265"/>
    </location>
</feature>
<sequence length="398" mass="41743">MSKEPVRPAVWAVTIAVAFSYMGVGVVDPILPEISSALKASPGQTELLFSTYLFVSAALMFFASWVATRIGRKKTLLVGLAIIVTFAAACALSGHVDLIIGFRGGWGVGNALFVSTALATVLGASAEPRRAIMLYEGALGAGMALGPLVGGALGSISWRGPFLGTAVLMAVGLIAIVLFVPPTPIERSARRSAIEPFRALVDSRVSILMLAALVYNYGYFTLLAYAPFPVAEASIRAGGQFTPLDLGLVFFGWGLMVALGSVWLGPRGCEHVGIRRTVAVTLILFTIDEIVLATWISPIPQVIGVVLGGLLIGIINTAMTEIVMSASDIQREVASSAYSGVRFLGGACAPTLAGALSSMWGIGGPYYIGAVALVLTIILLWIDRQRRMQMTAHSVALG</sequence>
<reference evidence="7 10" key="2">
    <citation type="submission" date="2018-08" db="EMBL/GenBank/DDBJ databases">
        <title>Genome sequencing of Cutibacterium acnes KCOM 1315.</title>
        <authorList>
            <person name="Kook J.-K."/>
            <person name="Park S.-N."/>
            <person name="Lim Y.K."/>
        </authorList>
    </citation>
    <scope>NUCLEOTIDE SEQUENCE [LARGE SCALE GENOMIC DNA]</scope>
    <source>
        <strain evidence="7 10">KCOM 1315</strain>
    </source>
</reference>
<dbReference type="Proteomes" id="UP000226191">
    <property type="component" value="Unassembled WGS sequence"/>
</dbReference>
<evidence type="ECO:0000313" key="8">
    <source>
        <dbReference type="EMBL" id="PGF36691.1"/>
    </source>
</evidence>
<accession>A0A2B7JUY7</accession>
<dbReference type="OMA" id="WAVAFAC"/>
<dbReference type="InterPro" id="IPR053200">
    <property type="entry name" value="YfmO-like"/>
</dbReference>
<feature type="transmembrane region" description="Helical" evidence="5">
    <location>
        <begin position="9"/>
        <end position="27"/>
    </location>
</feature>
<dbReference type="GeneID" id="92857203"/>
<dbReference type="PRINTS" id="PR01035">
    <property type="entry name" value="TCRTETA"/>
</dbReference>
<feature type="transmembrane region" description="Helical" evidence="5">
    <location>
        <begin position="47"/>
        <end position="68"/>
    </location>
</feature>
<dbReference type="InterPro" id="IPR036259">
    <property type="entry name" value="MFS_trans_sf"/>
</dbReference>
<evidence type="ECO:0000256" key="5">
    <source>
        <dbReference type="SAM" id="Phobius"/>
    </source>
</evidence>
<feature type="transmembrane region" description="Helical" evidence="5">
    <location>
        <begin position="205"/>
        <end position="226"/>
    </location>
</feature>
<dbReference type="Proteomes" id="UP000256621">
    <property type="component" value="Chromosome"/>
</dbReference>
<dbReference type="GO" id="GO:0005886">
    <property type="term" value="C:plasma membrane"/>
    <property type="evidence" value="ECO:0007669"/>
    <property type="project" value="UniProtKB-SubCell"/>
</dbReference>
<dbReference type="AlphaFoldDB" id="A0A2B7JUY7"/>